<dbReference type="Gene3D" id="2.40.128.130">
    <property type="entry name" value="Autotransporter beta-domain"/>
    <property type="match status" value="1"/>
</dbReference>
<evidence type="ECO:0000313" key="3">
    <source>
        <dbReference type="EMBL" id="OVE50441.1"/>
    </source>
</evidence>
<dbReference type="RefSeq" id="WP_087697001.1">
    <property type="nucleotide sequence ID" value="NZ_NHOO01000001.1"/>
</dbReference>
<feature type="chain" id="PRO_5012284177" description="Autotransporter domain-containing protein" evidence="1">
    <location>
        <begin position="41"/>
        <end position="1128"/>
    </location>
</feature>
<sequence>MKTYQQKQAPVKGQIAPPPLFKITSLAVAAAFCVPQQAHAACSGSSTVSCTGSLSGSLSYGSGTSEIDLVNANLSGTVTWNNPTGPSVITISGSTLSTNTGQAFSVNNANGALSMSLDAASQITSPNSGSGAVSLTTSTSNTGDILLNSAASVSGKGGLLTWNNGSGSITMSNSGSVVSNNQSGLGATTAAGGSISITNASGGQTQASNGNAIDTHSNGASGDTVIVNNGSAISTGNASGINSTSNGGNIAIQNNGQVVAGGTAITASNTGAGNITINSSGTINQAGTAAAAISVNSNGGQVGIDTRAGSVNGSIFVTANNGGVQATVGNIASNSNAVVVTYTGSNANAGGVSLNTAAGTDVSTSFAGIAVTSQGNNGGISVTTNGTIGGAQAVRNGVIGSITASGNNANVQMQLNNTVNAVRTAIAGSTAGNGNVSIVSQAALASQQGHGISASSAGGNVSVTANGAVTGVTAIRGSSTSGNVALTANANTTGTGAVALSGNQLSGAALQVANAVQATVDNYASATTQSVSVAAVDVNAGSAIVNNHAGALLAGAGDFAINGRNGNVTVNNDGTITGYVTLQGSGNTFNNNSSHSLDLRNYVAGVQNVAVAQINGVFNNNADGVLRVLAVNAPQSVNNAGAWQTGGSQLPGNGVVQGQLTGVSNFNNSGTITLQSADIGAAQAVAGKLLVITGGQTAGASGGGTYTSNGGQLRLDAVLNQGGAASLNDMLVVDRTAVGSGGATRVSVNNVGGLGGYTGNGPSDGIELIKVLDAGYSAANAFSLAAPLGAGAFQYSLRQADGQNWYLQTTDLVPLAKIQAMLPVALSQYGLDTLGTLWQRVGSRRYQPQQQEEAGRPAAWVRAGGHRGYTEGSIAGNGFSYASSYQLNDDFIEIGADHRLWQSGKGSWIGSLFGSHGNGSMKLQNGADGRADLSSNSLGLAATWYGNNGYYLDMLGKWSRIGTRLAATGVNGSPDGYSALFSLETGYQRAISRDWSVVPQLQLVWQDNRLDGYTDSNGVKQQADNDRNLMGRLGVAMRYAKPEAEGRGFNGYIKADLLHSFQNSGLVTFSGTPLAFQSSRNSMELGVGGNWSNAKRTVDTYVELNYRHALGGNAGYTAGGMLGARYHW</sequence>
<protein>
    <recommendedName>
        <fullName evidence="2">Autotransporter domain-containing protein</fullName>
    </recommendedName>
</protein>
<dbReference type="PANTHER" id="PTHR35037">
    <property type="entry name" value="C-TERMINAL REGION OF AIDA-LIKE PROTEIN"/>
    <property type="match status" value="1"/>
</dbReference>
<dbReference type="InterPro" id="IPR006315">
    <property type="entry name" value="OM_autotransptr_brl_dom"/>
</dbReference>
<dbReference type="GO" id="GO:0019867">
    <property type="term" value="C:outer membrane"/>
    <property type="evidence" value="ECO:0007669"/>
    <property type="project" value="InterPro"/>
</dbReference>
<feature type="domain" description="Autotransporter" evidence="2">
    <location>
        <begin position="852"/>
        <end position="1128"/>
    </location>
</feature>
<dbReference type="InterPro" id="IPR012332">
    <property type="entry name" value="Autotransporter_pectin_lyase_C"/>
</dbReference>
<evidence type="ECO:0000256" key="1">
    <source>
        <dbReference type="SAM" id="SignalP"/>
    </source>
</evidence>
<dbReference type="InterPro" id="IPR036709">
    <property type="entry name" value="Autotransporte_beta_dom_sf"/>
</dbReference>
<dbReference type="InterPro" id="IPR011050">
    <property type="entry name" value="Pectin_lyase_fold/virulence"/>
</dbReference>
<comment type="caution">
    <text evidence="3">The sequence shown here is derived from an EMBL/GenBank/DDBJ whole genome shotgun (WGS) entry which is preliminary data.</text>
</comment>
<evidence type="ECO:0000313" key="4">
    <source>
        <dbReference type="Proteomes" id="UP000196342"/>
    </source>
</evidence>
<gene>
    <name evidence="3" type="ORF">CBW21_00145</name>
</gene>
<dbReference type="Pfam" id="PF18883">
    <property type="entry name" value="AC_1"/>
    <property type="match status" value="1"/>
</dbReference>
<dbReference type="NCBIfam" id="TIGR01414">
    <property type="entry name" value="autotrans_barl"/>
    <property type="match status" value="1"/>
</dbReference>
<dbReference type="PANTHER" id="PTHR35037:SF2">
    <property type="match status" value="1"/>
</dbReference>
<dbReference type="SUPFAM" id="SSF103515">
    <property type="entry name" value="Autotransporter"/>
    <property type="match status" value="1"/>
</dbReference>
<proteinExistence type="predicted"/>
<dbReference type="SMART" id="SM00869">
    <property type="entry name" value="Autotransporter"/>
    <property type="match status" value="1"/>
</dbReference>
<dbReference type="PROSITE" id="PS51208">
    <property type="entry name" value="AUTOTRANSPORTER"/>
    <property type="match status" value="1"/>
</dbReference>
<dbReference type="AlphaFoldDB" id="A0A202BGG9"/>
<dbReference type="Gene3D" id="2.160.20.20">
    <property type="match status" value="1"/>
</dbReference>
<dbReference type="Pfam" id="PF03797">
    <property type="entry name" value="Autotransporter"/>
    <property type="match status" value="1"/>
</dbReference>
<dbReference type="InterPro" id="IPR043990">
    <property type="entry name" value="AC_1"/>
</dbReference>
<reference evidence="3 4" key="1">
    <citation type="submission" date="2017-05" db="EMBL/GenBank/DDBJ databases">
        <title>Chromobacterium violaceum GHPS1 isolated from Hydrocarbon polluted soil in French Guiana display an awesome secondary metabolite arsenal and a battery of drug and heavy-metal-resistance and detoxification of xenobiotics proteins.</title>
        <authorList>
            <person name="Belbahri L."/>
        </authorList>
    </citation>
    <scope>NUCLEOTIDE SEQUENCE [LARGE SCALE GENOMIC DNA]</scope>
    <source>
        <strain evidence="3 4">GHPS1</strain>
    </source>
</reference>
<keyword evidence="4" id="KW-1185">Reference proteome</keyword>
<dbReference type="Proteomes" id="UP000196342">
    <property type="component" value="Unassembled WGS sequence"/>
</dbReference>
<accession>A0A202BGG9</accession>
<name>A0A202BGG9_CHRVL</name>
<organism evidence="3 4">
    <name type="scientific">Chromobacterium violaceum</name>
    <dbReference type="NCBI Taxonomy" id="536"/>
    <lineage>
        <taxon>Bacteria</taxon>
        <taxon>Pseudomonadati</taxon>
        <taxon>Pseudomonadota</taxon>
        <taxon>Betaproteobacteria</taxon>
        <taxon>Neisseriales</taxon>
        <taxon>Chromobacteriaceae</taxon>
        <taxon>Chromobacterium</taxon>
    </lineage>
</organism>
<dbReference type="InterPro" id="IPR005546">
    <property type="entry name" value="Autotransporte_beta"/>
</dbReference>
<dbReference type="InterPro" id="IPR051551">
    <property type="entry name" value="Autotransporter_adhesion"/>
</dbReference>
<feature type="signal peptide" evidence="1">
    <location>
        <begin position="1"/>
        <end position="40"/>
    </location>
</feature>
<dbReference type="EMBL" id="NHOO01000001">
    <property type="protein sequence ID" value="OVE50441.1"/>
    <property type="molecule type" value="Genomic_DNA"/>
</dbReference>
<dbReference type="SUPFAM" id="SSF51126">
    <property type="entry name" value="Pectin lyase-like"/>
    <property type="match status" value="1"/>
</dbReference>
<evidence type="ECO:0000259" key="2">
    <source>
        <dbReference type="PROSITE" id="PS51208"/>
    </source>
</evidence>
<keyword evidence="1" id="KW-0732">Signal</keyword>